<keyword evidence="14" id="KW-0812">Transmembrane</keyword>
<dbReference type="NCBIfam" id="TIGR00682">
    <property type="entry name" value="lpxK"/>
    <property type="match status" value="1"/>
</dbReference>
<evidence type="ECO:0000256" key="11">
    <source>
        <dbReference type="ARBA" id="ARBA00023098"/>
    </source>
</evidence>
<evidence type="ECO:0000256" key="7">
    <source>
        <dbReference type="ARBA" id="ARBA00022679"/>
    </source>
</evidence>
<evidence type="ECO:0000313" key="16">
    <source>
        <dbReference type="Proteomes" id="UP000308901"/>
    </source>
</evidence>
<dbReference type="EC" id="2.7.1.130" evidence="3 13"/>
<evidence type="ECO:0000256" key="2">
    <source>
        <dbReference type="ARBA" id="ARBA00004870"/>
    </source>
</evidence>
<dbReference type="PANTHER" id="PTHR42724">
    <property type="entry name" value="TETRAACYLDISACCHARIDE 4'-KINASE"/>
    <property type="match status" value="1"/>
</dbReference>
<feature type="transmembrane region" description="Helical" evidence="14">
    <location>
        <begin position="20"/>
        <end position="40"/>
    </location>
</feature>
<dbReference type="RefSeq" id="WP_138153492.1">
    <property type="nucleotide sequence ID" value="NZ_VANU01000006.1"/>
</dbReference>
<keyword evidence="11 13" id="KW-0443">Lipid metabolism</keyword>
<dbReference type="GO" id="GO:0005524">
    <property type="term" value="F:ATP binding"/>
    <property type="evidence" value="ECO:0007669"/>
    <property type="project" value="UniProtKB-UniRule"/>
</dbReference>
<dbReference type="GO" id="GO:0009244">
    <property type="term" value="P:lipopolysaccharide core region biosynthetic process"/>
    <property type="evidence" value="ECO:0007669"/>
    <property type="project" value="TreeGrafter"/>
</dbReference>
<evidence type="ECO:0000256" key="13">
    <source>
        <dbReference type="HAMAP-Rule" id="MF_00409"/>
    </source>
</evidence>
<proteinExistence type="inferred from homology"/>
<protein>
    <recommendedName>
        <fullName evidence="4 13">Tetraacyldisaccharide 4'-kinase</fullName>
        <ecNumber evidence="3 13">2.7.1.130</ecNumber>
    </recommendedName>
    <alternativeName>
        <fullName evidence="12 13">Lipid A 4'-kinase</fullName>
    </alternativeName>
</protein>
<evidence type="ECO:0000256" key="4">
    <source>
        <dbReference type="ARBA" id="ARBA00016436"/>
    </source>
</evidence>
<keyword evidence="5 13" id="KW-0444">Lipid biosynthesis</keyword>
<keyword evidence="14" id="KW-1133">Transmembrane helix</keyword>
<comment type="similarity">
    <text evidence="13">Belongs to the LpxK family.</text>
</comment>
<organism evidence="15 16">
    <name type="scientific">Arcobacter arenosus</name>
    <dbReference type="NCBI Taxonomy" id="2576037"/>
    <lineage>
        <taxon>Bacteria</taxon>
        <taxon>Pseudomonadati</taxon>
        <taxon>Campylobacterota</taxon>
        <taxon>Epsilonproteobacteria</taxon>
        <taxon>Campylobacterales</taxon>
        <taxon>Arcobacteraceae</taxon>
        <taxon>Arcobacter</taxon>
    </lineage>
</organism>
<dbReference type="Pfam" id="PF02606">
    <property type="entry name" value="LpxK"/>
    <property type="match status" value="1"/>
</dbReference>
<keyword evidence="9 13" id="KW-0418">Kinase</keyword>
<keyword evidence="16" id="KW-1185">Reference proteome</keyword>
<keyword evidence="6 13" id="KW-0441">Lipid A biosynthesis</keyword>
<evidence type="ECO:0000313" key="15">
    <source>
        <dbReference type="EMBL" id="TLP36262.1"/>
    </source>
</evidence>
<reference evidence="15 16" key="1">
    <citation type="submission" date="2019-05" db="EMBL/GenBank/DDBJ databases">
        <title>Arcobacter sp. nov., isolated from sea sediment.</title>
        <authorList>
            <person name="Kim W."/>
        </authorList>
    </citation>
    <scope>NUCLEOTIDE SEQUENCE [LARGE SCALE GENOMIC DNA]</scope>
    <source>
        <strain evidence="15 16">CAU 1517</strain>
    </source>
</reference>
<name>A0A5R8XXW4_9BACT</name>
<feature type="binding site" evidence="13">
    <location>
        <begin position="61"/>
        <end position="68"/>
    </location>
    <ligand>
        <name>ATP</name>
        <dbReference type="ChEBI" id="CHEBI:30616"/>
    </ligand>
</feature>
<evidence type="ECO:0000256" key="3">
    <source>
        <dbReference type="ARBA" id="ARBA00012071"/>
    </source>
</evidence>
<comment type="catalytic activity">
    <reaction evidence="13">
        <text>a lipid A disaccharide + ATP = a lipid IVA + ADP + H(+)</text>
        <dbReference type="Rhea" id="RHEA:67840"/>
        <dbReference type="ChEBI" id="CHEBI:15378"/>
        <dbReference type="ChEBI" id="CHEBI:30616"/>
        <dbReference type="ChEBI" id="CHEBI:176343"/>
        <dbReference type="ChEBI" id="CHEBI:176425"/>
        <dbReference type="ChEBI" id="CHEBI:456216"/>
        <dbReference type="EC" id="2.7.1.130"/>
    </reaction>
</comment>
<dbReference type="OrthoDB" id="9766423at2"/>
<evidence type="ECO:0000256" key="14">
    <source>
        <dbReference type="SAM" id="Phobius"/>
    </source>
</evidence>
<evidence type="ECO:0000256" key="8">
    <source>
        <dbReference type="ARBA" id="ARBA00022741"/>
    </source>
</evidence>
<keyword evidence="14" id="KW-0472">Membrane</keyword>
<comment type="caution">
    <text evidence="15">The sequence shown here is derived from an EMBL/GenBank/DDBJ whole genome shotgun (WGS) entry which is preliminary data.</text>
</comment>
<evidence type="ECO:0000256" key="1">
    <source>
        <dbReference type="ARBA" id="ARBA00002274"/>
    </source>
</evidence>
<sequence>MKQKLFLWVEEYLFFPNLFQRLISILLVPFTLVYMLIIAFKRAKSTPIDFKIPIISIGNIIVGGSGKTPLTIKLTKNYEDVAVILRGYGRKSRGLFVVSKNGKILTDINTSGDEAMLLAKSLPKATIIVSEDRKKAILKAKELNCKLIFLDDGFSKYDIKKFDILIRPNIEPTNLLCLPSGGYREPKMAYSLANLELQEDVDFKRIVTIYKDETKVDILPQKLILLTAISKPKRVLEFLPKNTKMVAFEDHHNFTENEINDIKLKYKDYSFITTEKDYVKLQNFVFDNIYLAKLDLEIISKDKLSLINKYIKINKI</sequence>
<dbReference type="UniPathway" id="UPA00359">
    <property type="reaction ID" value="UER00482"/>
</dbReference>
<dbReference type="GO" id="GO:0009029">
    <property type="term" value="F:lipid-A 4'-kinase activity"/>
    <property type="evidence" value="ECO:0007669"/>
    <property type="project" value="UniProtKB-UniRule"/>
</dbReference>
<dbReference type="EMBL" id="VANU01000006">
    <property type="protein sequence ID" value="TLP36262.1"/>
    <property type="molecule type" value="Genomic_DNA"/>
</dbReference>
<gene>
    <name evidence="13" type="primary">lpxK</name>
    <name evidence="15" type="ORF">FDK22_13420</name>
</gene>
<comment type="function">
    <text evidence="1 13">Transfers the gamma-phosphate of ATP to the 4'-position of a tetraacyldisaccharide 1-phosphate intermediate (termed DS-1-P) to form tetraacyldisaccharide 1,4'-bis-phosphate (lipid IVA).</text>
</comment>
<evidence type="ECO:0000256" key="10">
    <source>
        <dbReference type="ARBA" id="ARBA00022840"/>
    </source>
</evidence>
<evidence type="ECO:0000256" key="5">
    <source>
        <dbReference type="ARBA" id="ARBA00022516"/>
    </source>
</evidence>
<dbReference type="InterPro" id="IPR027417">
    <property type="entry name" value="P-loop_NTPase"/>
</dbReference>
<comment type="pathway">
    <text evidence="2 13">Glycolipid biosynthesis; lipid IV(A) biosynthesis; lipid IV(A) from (3R)-3-hydroxytetradecanoyl-[acyl-carrier-protein] and UDP-N-acetyl-alpha-D-glucosamine: step 6/6.</text>
</comment>
<evidence type="ECO:0000256" key="12">
    <source>
        <dbReference type="ARBA" id="ARBA00029757"/>
    </source>
</evidence>
<dbReference type="HAMAP" id="MF_00409">
    <property type="entry name" value="LpxK"/>
    <property type="match status" value="1"/>
</dbReference>
<dbReference type="PANTHER" id="PTHR42724:SF1">
    <property type="entry name" value="TETRAACYLDISACCHARIDE 4'-KINASE, MITOCHONDRIAL-RELATED"/>
    <property type="match status" value="1"/>
</dbReference>
<dbReference type="Proteomes" id="UP000308901">
    <property type="component" value="Unassembled WGS sequence"/>
</dbReference>
<dbReference type="NCBIfam" id="NF001892">
    <property type="entry name" value="PRK00652.1-5"/>
    <property type="match status" value="1"/>
</dbReference>
<dbReference type="SUPFAM" id="SSF52540">
    <property type="entry name" value="P-loop containing nucleoside triphosphate hydrolases"/>
    <property type="match status" value="1"/>
</dbReference>
<dbReference type="AlphaFoldDB" id="A0A5R8XXW4"/>
<keyword evidence="10 13" id="KW-0067">ATP-binding</keyword>
<dbReference type="GO" id="GO:0009245">
    <property type="term" value="P:lipid A biosynthetic process"/>
    <property type="evidence" value="ECO:0007669"/>
    <property type="project" value="UniProtKB-UniRule"/>
</dbReference>
<dbReference type="InterPro" id="IPR003758">
    <property type="entry name" value="LpxK"/>
</dbReference>
<accession>A0A5R8XXW4</accession>
<keyword evidence="7 13" id="KW-0808">Transferase</keyword>
<keyword evidence="8 13" id="KW-0547">Nucleotide-binding</keyword>
<dbReference type="GO" id="GO:0005886">
    <property type="term" value="C:plasma membrane"/>
    <property type="evidence" value="ECO:0007669"/>
    <property type="project" value="TreeGrafter"/>
</dbReference>
<evidence type="ECO:0000256" key="9">
    <source>
        <dbReference type="ARBA" id="ARBA00022777"/>
    </source>
</evidence>
<evidence type="ECO:0000256" key="6">
    <source>
        <dbReference type="ARBA" id="ARBA00022556"/>
    </source>
</evidence>